<proteinExistence type="predicted"/>
<keyword evidence="3" id="KW-1185">Reference proteome</keyword>
<feature type="compositionally biased region" description="Acidic residues" evidence="1">
    <location>
        <begin position="252"/>
        <end position="261"/>
    </location>
</feature>
<feature type="compositionally biased region" description="Low complexity" evidence="1">
    <location>
        <begin position="163"/>
        <end position="176"/>
    </location>
</feature>
<reference evidence="2 3" key="1">
    <citation type="journal article" date="2023" name="G3 (Bethesda)">
        <title>A chromosome-level genome assembly of Zasmidium syzygii isolated from banana leaves.</title>
        <authorList>
            <person name="van Westerhoven A.C."/>
            <person name="Mehrabi R."/>
            <person name="Talebi R."/>
            <person name="Steentjes M.B.F."/>
            <person name="Corcolon B."/>
            <person name="Chong P.A."/>
            <person name="Kema G.H.J."/>
            <person name="Seidl M.F."/>
        </authorList>
    </citation>
    <scope>NUCLEOTIDE SEQUENCE [LARGE SCALE GENOMIC DNA]</scope>
    <source>
        <strain evidence="2 3">P124</strain>
    </source>
</reference>
<dbReference type="Proteomes" id="UP001305779">
    <property type="component" value="Unassembled WGS sequence"/>
</dbReference>
<comment type="caution">
    <text evidence="2">The sequence shown here is derived from an EMBL/GenBank/DDBJ whole genome shotgun (WGS) entry which is preliminary data.</text>
</comment>
<feature type="compositionally biased region" description="Basic and acidic residues" evidence="1">
    <location>
        <begin position="197"/>
        <end position="245"/>
    </location>
</feature>
<accession>A0ABR0F2R2</accession>
<protein>
    <submittedName>
        <fullName evidence="2">Uncharacterized protein</fullName>
    </submittedName>
</protein>
<dbReference type="EMBL" id="JAXOVC010000001">
    <property type="protein sequence ID" value="KAK4508157.1"/>
    <property type="molecule type" value="Genomic_DNA"/>
</dbReference>
<organism evidence="2 3">
    <name type="scientific">Zasmidium cellare</name>
    <name type="common">Wine cellar mold</name>
    <name type="synonym">Racodium cellare</name>
    <dbReference type="NCBI Taxonomy" id="395010"/>
    <lineage>
        <taxon>Eukaryota</taxon>
        <taxon>Fungi</taxon>
        <taxon>Dikarya</taxon>
        <taxon>Ascomycota</taxon>
        <taxon>Pezizomycotina</taxon>
        <taxon>Dothideomycetes</taxon>
        <taxon>Dothideomycetidae</taxon>
        <taxon>Mycosphaerellales</taxon>
        <taxon>Mycosphaerellaceae</taxon>
        <taxon>Zasmidium</taxon>
    </lineage>
</organism>
<evidence type="ECO:0000313" key="3">
    <source>
        <dbReference type="Proteomes" id="UP001305779"/>
    </source>
</evidence>
<feature type="compositionally biased region" description="Basic and acidic residues" evidence="1">
    <location>
        <begin position="144"/>
        <end position="158"/>
    </location>
</feature>
<evidence type="ECO:0000256" key="1">
    <source>
        <dbReference type="SAM" id="MobiDB-lite"/>
    </source>
</evidence>
<feature type="region of interest" description="Disordered" evidence="1">
    <location>
        <begin position="138"/>
        <end position="261"/>
    </location>
</feature>
<sequence>MIPGTQVADSPSRGERPDPNHQPPVGQQADDHYREVRRNHMWHSERRDWVKQSFHPDPSGPIPFEAVFFAYKINHKTKAGRHTRNDHDLTIENFTTAVQDAFPDHDTTQLLKMRFRALKALKKNGKMGKTEKRAFFQTIGQHSKAQEVRRTMTEKEAHGGGPPTQQKQPQVQVQQSSKKERKALKKQRKLANRKRRQREEQIEQGKRARIRAEEKRRACKAEEKRRVCTAVEERRARKAEEEHNSEYQPSSSEEEASSDDS</sequence>
<feature type="region of interest" description="Disordered" evidence="1">
    <location>
        <begin position="1"/>
        <end position="31"/>
    </location>
</feature>
<gene>
    <name evidence="2" type="ORF">PRZ48_001895</name>
</gene>
<evidence type="ECO:0000313" key="2">
    <source>
        <dbReference type="EMBL" id="KAK4508157.1"/>
    </source>
</evidence>
<name>A0ABR0F2R2_ZASCE</name>
<feature type="compositionally biased region" description="Basic residues" evidence="1">
    <location>
        <begin position="179"/>
        <end position="196"/>
    </location>
</feature>